<evidence type="ECO:0000313" key="1">
    <source>
        <dbReference type="EMBL" id="MBA0562211.1"/>
    </source>
</evidence>
<proteinExistence type="predicted"/>
<gene>
    <name evidence="1" type="ORF">Golob_007276</name>
</gene>
<keyword evidence="2" id="KW-1185">Reference proteome</keyword>
<accession>A0A7J8MBW2</accession>
<evidence type="ECO:0000313" key="2">
    <source>
        <dbReference type="Proteomes" id="UP000593572"/>
    </source>
</evidence>
<evidence type="ECO:0008006" key="3">
    <source>
        <dbReference type="Google" id="ProtNLM"/>
    </source>
</evidence>
<dbReference type="EMBL" id="JABEZX010000008">
    <property type="protein sequence ID" value="MBA0562211.1"/>
    <property type="molecule type" value="Genomic_DNA"/>
</dbReference>
<protein>
    <recommendedName>
        <fullName evidence="3">RNase H type-1 domain-containing protein</fullName>
    </recommendedName>
</protein>
<comment type="caution">
    <text evidence="1">The sequence shown here is derived from an EMBL/GenBank/DDBJ whole genome shotgun (WGS) entry which is preliminary data.</text>
</comment>
<name>A0A7J8MBW2_9ROSI</name>
<sequence length="71" mass="8240">MAGYRQVEIESDNSVLIVVIQNGLVANNCYTKVRLIQDWCFEDWESNRLSDCITKEARGEMEQLIIHQEPP</sequence>
<dbReference type="AlphaFoldDB" id="A0A7J8MBW2"/>
<dbReference type="Proteomes" id="UP000593572">
    <property type="component" value="Unassembled WGS sequence"/>
</dbReference>
<feature type="non-terminal residue" evidence="1">
    <location>
        <position position="71"/>
    </location>
</feature>
<reference evidence="1 2" key="1">
    <citation type="journal article" date="2019" name="Genome Biol. Evol.">
        <title>Insights into the evolution of the New World diploid cottons (Gossypium, subgenus Houzingenia) based on genome sequencing.</title>
        <authorList>
            <person name="Grover C.E."/>
            <person name="Arick M.A. 2nd"/>
            <person name="Thrash A."/>
            <person name="Conover J.L."/>
            <person name="Sanders W.S."/>
            <person name="Peterson D.G."/>
            <person name="Frelichowski J.E."/>
            <person name="Scheffler J.A."/>
            <person name="Scheffler B.E."/>
            <person name="Wendel J.F."/>
        </authorList>
    </citation>
    <scope>NUCLEOTIDE SEQUENCE [LARGE SCALE GENOMIC DNA]</scope>
    <source>
        <strain evidence="1">157</strain>
        <tissue evidence="1">Leaf</tissue>
    </source>
</reference>
<organism evidence="1 2">
    <name type="scientific">Gossypium lobatum</name>
    <dbReference type="NCBI Taxonomy" id="34289"/>
    <lineage>
        <taxon>Eukaryota</taxon>
        <taxon>Viridiplantae</taxon>
        <taxon>Streptophyta</taxon>
        <taxon>Embryophyta</taxon>
        <taxon>Tracheophyta</taxon>
        <taxon>Spermatophyta</taxon>
        <taxon>Magnoliopsida</taxon>
        <taxon>eudicotyledons</taxon>
        <taxon>Gunneridae</taxon>
        <taxon>Pentapetalae</taxon>
        <taxon>rosids</taxon>
        <taxon>malvids</taxon>
        <taxon>Malvales</taxon>
        <taxon>Malvaceae</taxon>
        <taxon>Malvoideae</taxon>
        <taxon>Gossypium</taxon>
    </lineage>
</organism>